<dbReference type="Gene3D" id="3.90.700.10">
    <property type="entry name" value="Succinate dehydrogenase/fumarate reductase flavoprotein, catalytic domain"/>
    <property type="match status" value="1"/>
</dbReference>
<keyword evidence="4" id="KW-0560">Oxidoreductase</keyword>
<dbReference type="Gene3D" id="3.50.50.60">
    <property type="entry name" value="FAD/NAD(P)-binding domain"/>
    <property type="match status" value="1"/>
</dbReference>
<proteinExistence type="predicted"/>
<organism evidence="6 7">
    <name type="scientific">Oceanobacillus oncorhynchi</name>
    <dbReference type="NCBI Taxonomy" id="545501"/>
    <lineage>
        <taxon>Bacteria</taxon>
        <taxon>Bacillati</taxon>
        <taxon>Bacillota</taxon>
        <taxon>Bacilli</taxon>
        <taxon>Bacillales</taxon>
        <taxon>Bacillaceae</taxon>
        <taxon>Oceanobacillus</taxon>
    </lineage>
</organism>
<keyword evidence="3" id="KW-0274">FAD</keyword>
<name>A0A0A1MS32_9BACI</name>
<gene>
    <name evidence="6" type="primary">ifcA</name>
    <name evidence="6" type="ORF">BN997_02377</name>
</gene>
<accession>A0A0A1MS32</accession>
<comment type="cofactor">
    <cofactor evidence="1">
        <name>FAD</name>
        <dbReference type="ChEBI" id="CHEBI:57692"/>
    </cofactor>
</comment>
<evidence type="ECO:0000256" key="1">
    <source>
        <dbReference type="ARBA" id="ARBA00001974"/>
    </source>
</evidence>
<dbReference type="RefSeq" id="WP_042532386.1">
    <property type="nucleotide sequence ID" value="NZ_CDGG01000001.1"/>
</dbReference>
<dbReference type="NCBIfam" id="NF006130">
    <property type="entry name" value="PRK08274.1"/>
    <property type="match status" value="1"/>
</dbReference>
<evidence type="ECO:0000256" key="3">
    <source>
        <dbReference type="ARBA" id="ARBA00022827"/>
    </source>
</evidence>
<dbReference type="InterPro" id="IPR027477">
    <property type="entry name" value="Succ_DH/fumarate_Rdtase_cat_sf"/>
</dbReference>
<dbReference type="EMBL" id="CDGG01000001">
    <property type="protein sequence ID" value="CEI82509.1"/>
    <property type="molecule type" value="Genomic_DNA"/>
</dbReference>
<protein>
    <submittedName>
        <fullName evidence="6">Fumarate reductase flavoprotein subunit</fullName>
    </submittedName>
</protein>
<dbReference type="STRING" id="545501.BN997_02377"/>
<dbReference type="AlphaFoldDB" id="A0A0A1MS32"/>
<keyword evidence="2" id="KW-0285">Flavoprotein</keyword>
<keyword evidence="7" id="KW-1185">Reference proteome</keyword>
<dbReference type="OrthoDB" id="9806724at2"/>
<dbReference type="Proteomes" id="UP000040453">
    <property type="component" value="Unassembled WGS sequence"/>
</dbReference>
<reference evidence="6 7" key="1">
    <citation type="submission" date="2014-11" db="EMBL/GenBank/DDBJ databases">
        <authorList>
            <person name="Urmite Genomes Urmite Genomes"/>
        </authorList>
    </citation>
    <scope>NUCLEOTIDE SEQUENCE [LARGE SCALE GENOMIC DNA]</scope>
    <source>
        <strain evidence="6 7">Oc5</strain>
    </source>
</reference>
<dbReference type="SUPFAM" id="SSF56425">
    <property type="entry name" value="Succinate dehydrogenase/fumarate reductase flavoprotein, catalytic domain"/>
    <property type="match status" value="1"/>
</dbReference>
<evidence type="ECO:0000256" key="2">
    <source>
        <dbReference type="ARBA" id="ARBA00022630"/>
    </source>
</evidence>
<dbReference type="PANTHER" id="PTHR43400:SF7">
    <property type="entry name" value="FAD-DEPENDENT OXIDOREDUCTASE 2 FAD BINDING DOMAIN-CONTAINING PROTEIN"/>
    <property type="match status" value="1"/>
</dbReference>
<dbReference type="InterPro" id="IPR050315">
    <property type="entry name" value="FAD-oxidoreductase_2"/>
</dbReference>
<dbReference type="PANTHER" id="PTHR43400">
    <property type="entry name" value="FUMARATE REDUCTASE"/>
    <property type="match status" value="1"/>
</dbReference>
<dbReference type="SUPFAM" id="SSF51905">
    <property type="entry name" value="FAD/NAD(P)-binding domain"/>
    <property type="match status" value="1"/>
</dbReference>
<dbReference type="InterPro" id="IPR036188">
    <property type="entry name" value="FAD/NAD-bd_sf"/>
</dbReference>
<evidence type="ECO:0000313" key="7">
    <source>
        <dbReference type="Proteomes" id="UP000040453"/>
    </source>
</evidence>
<evidence type="ECO:0000256" key="4">
    <source>
        <dbReference type="ARBA" id="ARBA00023002"/>
    </source>
</evidence>
<dbReference type="Pfam" id="PF00890">
    <property type="entry name" value="FAD_binding_2"/>
    <property type="match status" value="1"/>
</dbReference>
<feature type="domain" description="FAD-dependent oxidoreductase 2 FAD-binding" evidence="5">
    <location>
        <begin position="10"/>
        <end position="474"/>
    </location>
</feature>
<evidence type="ECO:0000313" key="6">
    <source>
        <dbReference type="EMBL" id="CEI82509.1"/>
    </source>
</evidence>
<dbReference type="GO" id="GO:0033765">
    <property type="term" value="F:steroid dehydrogenase activity, acting on the CH-CH group of donors"/>
    <property type="evidence" value="ECO:0007669"/>
    <property type="project" value="UniProtKB-ARBA"/>
</dbReference>
<evidence type="ECO:0000259" key="5">
    <source>
        <dbReference type="Pfam" id="PF00890"/>
    </source>
</evidence>
<dbReference type="InterPro" id="IPR003953">
    <property type="entry name" value="FAD-dep_OxRdtase_2_FAD-bd"/>
</dbReference>
<sequence length="503" mass="55591">MNRKDNQKFDVVVVGTGNAALCSAIAAKENGVNVLVLERGPKEKRGGNSFFTDGAIRFAYQDKHALKSILTQLTPGEFEKISIPEYQETDFLQDIIAVTEGKSDPELSKQLVEKSYETIEWMKQQGVGFELNENQSFDNNGVRQFWGGLPVKTYRKGIGLVEALFQKLEMLEVEIQYDSRALQLEIENNKVSGIIIEENGLRKKIPAKAVVLACGGFEANKEKRMKYLGEEWGAAIVRGSEFNTGDGLDMAIEAGAQPYGDWSSCHAHTTDFQAPKVGDYKKPGDIYKKSSYPLGLIVNANGERFVDEGADFRNYTYAKYGKETLRQPKQKAFQVFDNQVRPLLRTEYNLEEATCLKADSIEELAEKIGVDKNKFLETIRDYNDAVQDGDYNPAIKDGKGTKGITPPKSNWALSFQQAPFYAYPVTCGITFTFGGIQANKHSKVLDENQNPIPGLFAAGEMIGGLFYGNYPGGSGLMSGAVFGKLAGESAASYAEQFDEVISK</sequence>